<sequence>MLTPYKVSTMKTMILSYLLIRMKMLQTPTSFSHRRLVLFLMSVSWDDPETHLMPKVYDTKLYDTKLKSQVIPDYIQIRYQESSVNESEVLLNSVERVNTKIMILMILDV</sequence>
<dbReference type="EMBL" id="OX465080">
    <property type="protein sequence ID" value="CAI9281315.1"/>
    <property type="molecule type" value="Genomic_DNA"/>
</dbReference>
<proteinExistence type="predicted"/>
<evidence type="ECO:0000313" key="2">
    <source>
        <dbReference type="Proteomes" id="UP001177003"/>
    </source>
</evidence>
<gene>
    <name evidence="1" type="ORF">LSALG_LOCUS21019</name>
</gene>
<keyword evidence="2" id="KW-1185">Reference proteome</keyword>
<accession>A0AA35YW15</accession>
<evidence type="ECO:0000313" key="1">
    <source>
        <dbReference type="EMBL" id="CAI9281315.1"/>
    </source>
</evidence>
<dbReference type="AlphaFoldDB" id="A0AA35YW15"/>
<protein>
    <submittedName>
        <fullName evidence="1">Uncharacterized protein</fullName>
    </submittedName>
</protein>
<name>A0AA35YW15_LACSI</name>
<organism evidence="1 2">
    <name type="scientific">Lactuca saligna</name>
    <name type="common">Willowleaf lettuce</name>
    <dbReference type="NCBI Taxonomy" id="75948"/>
    <lineage>
        <taxon>Eukaryota</taxon>
        <taxon>Viridiplantae</taxon>
        <taxon>Streptophyta</taxon>
        <taxon>Embryophyta</taxon>
        <taxon>Tracheophyta</taxon>
        <taxon>Spermatophyta</taxon>
        <taxon>Magnoliopsida</taxon>
        <taxon>eudicotyledons</taxon>
        <taxon>Gunneridae</taxon>
        <taxon>Pentapetalae</taxon>
        <taxon>asterids</taxon>
        <taxon>campanulids</taxon>
        <taxon>Asterales</taxon>
        <taxon>Asteraceae</taxon>
        <taxon>Cichorioideae</taxon>
        <taxon>Cichorieae</taxon>
        <taxon>Lactucinae</taxon>
        <taxon>Lactuca</taxon>
    </lineage>
</organism>
<reference evidence="1" key="1">
    <citation type="submission" date="2023-04" db="EMBL/GenBank/DDBJ databases">
        <authorList>
            <person name="Vijverberg K."/>
            <person name="Xiong W."/>
            <person name="Schranz E."/>
        </authorList>
    </citation>
    <scope>NUCLEOTIDE SEQUENCE</scope>
</reference>
<dbReference type="Proteomes" id="UP001177003">
    <property type="component" value="Chromosome 4"/>
</dbReference>